<proteinExistence type="predicted"/>
<organism evidence="1 2">
    <name type="scientific">Flavobacterium kingsejongi</name>
    <dbReference type="NCBI Taxonomy" id="1678728"/>
    <lineage>
        <taxon>Bacteria</taxon>
        <taxon>Pseudomonadati</taxon>
        <taxon>Bacteroidota</taxon>
        <taxon>Flavobacteriia</taxon>
        <taxon>Flavobacteriales</taxon>
        <taxon>Flavobacteriaceae</taxon>
        <taxon>Flavobacterium</taxon>
    </lineage>
</organism>
<evidence type="ECO:0000313" key="1">
    <source>
        <dbReference type="EMBL" id="AWG27193.1"/>
    </source>
</evidence>
<dbReference type="AlphaFoldDB" id="A0A2S1LTV3"/>
<dbReference type="OrthoDB" id="1377500at2"/>
<dbReference type="Proteomes" id="UP000244677">
    <property type="component" value="Chromosome"/>
</dbReference>
<protein>
    <submittedName>
        <fullName evidence="1">Uncharacterized protein</fullName>
    </submittedName>
</protein>
<dbReference type="EMBL" id="CP020919">
    <property type="protein sequence ID" value="AWG27193.1"/>
    <property type="molecule type" value="Genomic_DNA"/>
</dbReference>
<dbReference type="RefSeq" id="WP_108738677.1">
    <property type="nucleotide sequence ID" value="NZ_CP020919.1"/>
</dbReference>
<sequence length="739" mass="78854">MAQQIINVGNSPNDYTGDRNRNAFIKSNSNFTELYNAISNIANENNAILSIGDLTLVGNILTIPAPVLWKINGNGYIKNTATVFDIPFAAPGKSRIDILVVNTFSGIERISGSESEGIAFRPNTPINTLRITEITITDNSISQPTDPEIGNKYIPKIEKGEINFTTPGIVSAISFFERTTIRFTNNTTSVSGVSFIADLSNIYDGILFTFINSGTVNITLKNNAAGDFVKFFNNAAGDIIIPPSGIAQYRYSAGQNRLELLSNGTQNLESVLTAGSTTTKTAEFTGTGCHTTITGNGVFAQANSGNEYIGVRRNLIQIAKGAGTLNIAGISGGFTGNKNQSFQNKNGDIALLADIYDNINGLNLIANQAAQEVYLQNGSGDTLATLNVAFLNNEGTTFFYNDATEMLELRNDAGEILSEVPVSAFVSNLAKSIAFNGGNPYLLELRDTEGHPISSVILSIGNITGLQSYLNGIDDVNLAQYNSINTLQANKVDTNGGNAIPGSIWNIVSVQSNGLGGVPYEDTPAAVGDISLIMARSLNTSKWIPANAISVKTYLGLNQVMNEQQVVSGGFPGWGGNLIRIGWDGSQLKAMVDSVQLGTIFTSTNPDPGTVRTTGNQTIQGQKIFENELRTTNSIVAPVLKTIANPNATDSRSWSVQGDSQAYGDFAISRQISNSSGSYVPEMYCNPDGNWGFGTVNPAVKLDVVGSIRTNTEVSSASLRTGKLVFRNTIGNPDTREHL</sequence>
<evidence type="ECO:0000313" key="2">
    <source>
        <dbReference type="Proteomes" id="UP000244677"/>
    </source>
</evidence>
<dbReference type="KEGG" id="fki:FK004_19210"/>
<name>A0A2S1LTV3_9FLAO</name>
<keyword evidence="2" id="KW-1185">Reference proteome</keyword>
<gene>
    <name evidence="1" type="ORF">FK004_19210</name>
</gene>
<reference evidence="1 2" key="1">
    <citation type="submission" date="2017-04" db="EMBL/GenBank/DDBJ databases">
        <title>Complete genome sequence of Flavobacterium kingsejong AJ004.</title>
        <authorList>
            <person name="Lee P.C."/>
        </authorList>
    </citation>
    <scope>NUCLEOTIDE SEQUENCE [LARGE SCALE GENOMIC DNA]</scope>
    <source>
        <strain evidence="1 2">AJ004</strain>
    </source>
</reference>
<accession>A0A2S1LTV3</accession>